<name>A0AAE0IFF5_9PEZI</name>
<sequence length="95" mass="10698">MLGLGVLWPLSLLVLPYRRRLEYWVCGLPLRLPLKPRPRSPPCVDAVEGESGWSPARVFGRGPCRRVSEPPRASLRYNLCARASRPRPRSPAGRP</sequence>
<feature type="chain" id="PRO_5042008614" description="Secreted protein" evidence="1">
    <location>
        <begin position="17"/>
        <end position="95"/>
    </location>
</feature>
<protein>
    <recommendedName>
        <fullName evidence="4">Secreted protein</fullName>
    </recommendedName>
</protein>
<keyword evidence="3" id="KW-1185">Reference proteome</keyword>
<accession>A0AAE0IFF5</accession>
<dbReference type="EMBL" id="JAUEPO010000004">
    <property type="protein sequence ID" value="KAK3323286.1"/>
    <property type="molecule type" value="Genomic_DNA"/>
</dbReference>
<reference evidence="2" key="2">
    <citation type="submission" date="2023-06" db="EMBL/GenBank/DDBJ databases">
        <authorList>
            <consortium name="Lawrence Berkeley National Laboratory"/>
            <person name="Haridas S."/>
            <person name="Hensen N."/>
            <person name="Bonometti L."/>
            <person name="Westerberg I."/>
            <person name="Brannstrom I.O."/>
            <person name="Guillou S."/>
            <person name="Cros-Aarteil S."/>
            <person name="Calhoun S."/>
            <person name="Kuo A."/>
            <person name="Mondo S."/>
            <person name="Pangilinan J."/>
            <person name="Riley R."/>
            <person name="Labutti K."/>
            <person name="Andreopoulos B."/>
            <person name="Lipzen A."/>
            <person name="Chen C."/>
            <person name="Yanf M."/>
            <person name="Daum C."/>
            <person name="Ng V."/>
            <person name="Clum A."/>
            <person name="Steindorff A."/>
            <person name="Ohm R."/>
            <person name="Martin F."/>
            <person name="Silar P."/>
            <person name="Natvig D."/>
            <person name="Lalanne C."/>
            <person name="Gautier V."/>
            <person name="Ament-Velasquez S.L."/>
            <person name="Kruys A."/>
            <person name="Hutchinson M.I."/>
            <person name="Powell A.J."/>
            <person name="Barry K."/>
            <person name="Miller A.N."/>
            <person name="Grigoriev I.V."/>
            <person name="Debuchy R."/>
            <person name="Gladieux P."/>
            <person name="Thoren M.H."/>
            <person name="Johannesson H."/>
        </authorList>
    </citation>
    <scope>NUCLEOTIDE SEQUENCE</scope>
    <source>
        <strain evidence="2">SMH4131-1</strain>
    </source>
</reference>
<evidence type="ECO:0000313" key="2">
    <source>
        <dbReference type="EMBL" id="KAK3323286.1"/>
    </source>
</evidence>
<evidence type="ECO:0008006" key="4">
    <source>
        <dbReference type="Google" id="ProtNLM"/>
    </source>
</evidence>
<comment type="caution">
    <text evidence="2">The sequence shown here is derived from an EMBL/GenBank/DDBJ whole genome shotgun (WGS) entry which is preliminary data.</text>
</comment>
<proteinExistence type="predicted"/>
<feature type="signal peptide" evidence="1">
    <location>
        <begin position="1"/>
        <end position="16"/>
    </location>
</feature>
<dbReference type="Proteomes" id="UP001286456">
    <property type="component" value="Unassembled WGS sequence"/>
</dbReference>
<organism evidence="2 3">
    <name type="scientific">Cercophora scortea</name>
    <dbReference type="NCBI Taxonomy" id="314031"/>
    <lineage>
        <taxon>Eukaryota</taxon>
        <taxon>Fungi</taxon>
        <taxon>Dikarya</taxon>
        <taxon>Ascomycota</taxon>
        <taxon>Pezizomycotina</taxon>
        <taxon>Sordariomycetes</taxon>
        <taxon>Sordariomycetidae</taxon>
        <taxon>Sordariales</taxon>
        <taxon>Lasiosphaeriaceae</taxon>
        <taxon>Cercophora</taxon>
    </lineage>
</organism>
<gene>
    <name evidence="2" type="ORF">B0T19DRAFT_425589</name>
</gene>
<reference evidence="2" key="1">
    <citation type="journal article" date="2023" name="Mol. Phylogenet. Evol.">
        <title>Genome-scale phylogeny and comparative genomics of the fungal order Sordariales.</title>
        <authorList>
            <person name="Hensen N."/>
            <person name="Bonometti L."/>
            <person name="Westerberg I."/>
            <person name="Brannstrom I.O."/>
            <person name="Guillou S."/>
            <person name="Cros-Aarteil S."/>
            <person name="Calhoun S."/>
            <person name="Haridas S."/>
            <person name="Kuo A."/>
            <person name="Mondo S."/>
            <person name="Pangilinan J."/>
            <person name="Riley R."/>
            <person name="LaButti K."/>
            <person name="Andreopoulos B."/>
            <person name="Lipzen A."/>
            <person name="Chen C."/>
            <person name="Yan M."/>
            <person name="Daum C."/>
            <person name="Ng V."/>
            <person name="Clum A."/>
            <person name="Steindorff A."/>
            <person name="Ohm R.A."/>
            <person name="Martin F."/>
            <person name="Silar P."/>
            <person name="Natvig D.O."/>
            <person name="Lalanne C."/>
            <person name="Gautier V."/>
            <person name="Ament-Velasquez S.L."/>
            <person name="Kruys A."/>
            <person name="Hutchinson M.I."/>
            <person name="Powell A.J."/>
            <person name="Barry K."/>
            <person name="Miller A.N."/>
            <person name="Grigoriev I.V."/>
            <person name="Debuchy R."/>
            <person name="Gladieux P."/>
            <person name="Hiltunen Thoren M."/>
            <person name="Johannesson H."/>
        </authorList>
    </citation>
    <scope>NUCLEOTIDE SEQUENCE</scope>
    <source>
        <strain evidence="2">SMH4131-1</strain>
    </source>
</reference>
<dbReference type="AlphaFoldDB" id="A0AAE0IFF5"/>
<evidence type="ECO:0000313" key="3">
    <source>
        <dbReference type="Proteomes" id="UP001286456"/>
    </source>
</evidence>
<keyword evidence="1" id="KW-0732">Signal</keyword>
<evidence type="ECO:0000256" key="1">
    <source>
        <dbReference type="SAM" id="SignalP"/>
    </source>
</evidence>